<dbReference type="InterPro" id="IPR009075">
    <property type="entry name" value="AcylCo_DH/oxidase_C"/>
</dbReference>
<feature type="domain" description="Acyl-CoA dehydrogenase/oxidase C-terminal" evidence="4">
    <location>
        <begin position="184"/>
        <end position="309"/>
    </location>
</feature>
<sequence>MSAPDNDLKPEEFAQAAAEAIADAQTRGLREAGPVLADAGLCGVCASESAGGLALGIEFAVPIVAAAGKLRLQWPLLETMLVAKALGESELAGELASGARIASWALDGSLKDGWAGHARHVEGSDWVLVADGDGGAALLATAGLAIEEDGALDPEHPQAWLALDRPTVLARLDAGTFAGLQREARILVAALVNGAAEGALETTAGYLSQRVQFGRPLSAKQAVRHLLARMRLLQEATRAGVERVLHTDEFQRVRDTRPVLANALANAAFVLEKSIHLHGGMGFTWEVPLHYALREVRKFDAAFGSGALARQAGRDFIQSV</sequence>
<dbReference type="InterPro" id="IPR036250">
    <property type="entry name" value="AcylCo_DH-like_C"/>
</dbReference>
<evidence type="ECO:0000313" key="6">
    <source>
        <dbReference type="Proteomes" id="UP000297564"/>
    </source>
</evidence>
<evidence type="ECO:0000256" key="1">
    <source>
        <dbReference type="ARBA" id="ARBA00022630"/>
    </source>
</evidence>
<proteinExistence type="predicted"/>
<organism evidence="5 6">
    <name type="scientific">Ramlibacter rhizophilus</name>
    <dbReference type="NCBI Taxonomy" id="1781167"/>
    <lineage>
        <taxon>Bacteria</taxon>
        <taxon>Pseudomonadati</taxon>
        <taxon>Pseudomonadota</taxon>
        <taxon>Betaproteobacteria</taxon>
        <taxon>Burkholderiales</taxon>
        <taxon>Comamonadaceae</taxon>
        <taxon>Ramlibacter</taxon>
    </lineage>
</organism>
<dbReference type="PANTHER" id="PTHR43884:SF20">
    <property type="entry name" value="ACYL-COA DEHYDROGENASE FADE28"/>
    <property type="match status" value="1"/>
</dbReference>
<dbReference type="Pfam" id="PF00441">
    <property type="entry name" value="Acyl-CoA_dh_1"/>
    <property type="match status" value="1"/>
</dbReference>
<evidence type="ECO:0000256" key="3">
    <source>
        <dbReference type="ARBA" id="ARBA00023002"/>
    </source>
</evidence>
<keyword evidence="1" id="KW-0285">Flavoprotein</keyword>
<evidence type="ECO:0000259" key="4">
    <source>
        <dbReference type="Pfam" id="PF00441"/>
    </source>
</evidence>
<name>A0A4Z0BYS7_9BURK</name>
<dbReference type="RefSeq" id="WP_135283348.1">
    <property type="nucleotide sequence ID" value="NZ_SMLL01000001.1"/>
</dbReference>
<dbReference type="Gene3D" id="1.20.140.10">
    <property type="entry name" value="Butyryl-CoA Dehydrogenase, subunit A, domain 3"/>
    <property type="match status" value="1"/>
</dbReference>
<accession>A0A4Z0BYS7</accession>
<dbReference type="PANTHER" id="PTHR43884">
    <property type="entry name" value="ACYL-COA DEHYDROGENASE"/>
    <property type="match status" value="1"/>
</dbReference>
<dbReference type="Proteomes" id="UP000297564">
    <property type="component" value="Unassembled WGS sequence"/>
</dbReference>
<dbReference type="AlphaFoldDB" id="A0A4Z0BYS7"/>
<reference evidence="5 6" key="1">
    <citation type="submission" date="2019-03" db="EMBL/GenBank/DDBJ databases">
        <title>Ramlibacter rhizophilus CCTCC AB2015357, whole genome shotgun sequence.</title>
        <authorList>
            <person name="Zhang X."/>
            <person name="Feng G."/>
            <person name="Zhu H."/>
        </authorList>
    </citation>
    <scope>NUCLEOTIDE SEQUENCE [LARGE SCALE GENOMIC DNA]</scope>
    <source>
        <strain evidence="5 6">CCTCC AB2015357</strain>
    </source>
</reference>
<keyword evidence="6" id="KW-1185">Reference proteome</keyword>
<evidence type="ECO:0000313" key="5">
    <source>
        <dbReference type="EMBL" id="TFZ04466.1"/>
    </source>
</evidence>
<comment type="caution">
    <text evidence="5">The sequence shown here is derived from an EMBL/GenBank/DDBJ whole genome shotgun (WGS) entry which is preliminary data.</text>
</comment>
<dbReference type="EMBL" id="SMLL01000001">
    <property type="protein sequence ID" value="TFZ04466.1"/>
    <property type="molecule type" value="Genomic_DNA"/>
</dbReference>
<protein>
    <submittedName>
        <fullName evidence="5">Acyl-CoA dehydrogenase</fullName>
    </submittedName>
</protein>
<keyword evidence="2" id="KW-0274">FAD</keyword>
<dbReference type="OrthoDB" id="8677713at2"/>
<dbReference type="GO" id="GO:0003995">
    <property type="term" value="F:acyl-CoA dehydrogenase activity"/>
    <property type="evidence" value="ECO:0007669"/>
    <property type="project" value="TreeGrafter"/>
</dbReference>
<evidence type="ECO:0000256" key="2">
    <source>
        <dbReference type="ARBA" id="ARBA00022827"/>
    </source>
</evidence>
<dbReference type="SUPFAM" id="SSF47203">
    <property type="entry name" value="Acyl-CoA dehydrogenase C-terminal domain-like"/>
    <property type="match status" value="1"/>
</dbReference>
<keyword evidence="3" id="KW-0560">Oxidoreductase</keyword>
<gene>
    <name evidence="5" type="ORF">EZ242_01570</name>
</gene>